<dbReference type="SUPFAM" id="SSF46785">
    <property type="entry name" value="Winged helix' DNA-binding domain"/>
    <property type="match status" value="1"/>
</dbReference>
<dbReference type="EMBL" id="NHSJ01000063">
    <property type="protein sequence ID" value="PPQ31186.1"/>
    <property type="molecule type" value="Genomic_DNA"/>
</dbReference>
<accession>A0A2S6N991</accession>
<evidence type="ECO:0000313" key="2">
    <source>
        <dbReference type="Proteomes" id="UP000239089"/>
    </source>
</evidence>
<comment type="caution">
    <text evidence="1">The sequence shown here is derived from an EMBL/GenBank/DDBJ whole genome shotgun (WGS) entry which is preliminary data.</text>
</comment>
<keyword evidence="2" id="KW-1185">Reference proteome</keyword>
<proteinExistence type="predicted"/>
<organism evidence="1 2">
    <name type="scientific">Rhodoblastus sphagnicola</name>
    <dbReference type="NCBI Taxonomy" id="333368"/>
    <lineage>
        <taxon>Bacteria</taxon>
        <taxon>Pseudomonadati</taxon>
        <taxon>Pseudomonadota</taxon>
        <taxon>Alphaproteobacteria</taxon>
        <taxon>Hyphomicrobiales</taxon>
        <taxon>Rhodoblastaceae</taxon>
        <taxon>Rhodoblastus</taxon>
    </lineage>
</organism>
<dbReference type="Proteomes" id="UP000239089">
    <property type="component" value="Unassembled WGS sequence"/>
</dbReference>
<dbReference type="Gene3D" id="1.10.10.10">
    <property type="entry name" value="Winged helix-like DNA-binding domain superfamily/Winged helix DNA-binding domain"/>
    <property type="match status" value="1"/>
</dbReference>
<reference evidence="1 2" key="1">
    <citation type="journal article" date="2018" name="Arch. Microbiol.">
        <title>New insights into the metabolic potential of the phototrophic purple bacterium Rhodopila globiformis DSM 161(T) from its draft genome sequence and evidence for a vanadium-dependent nitrogenase.</title>
        <authorList>
            <person name="Imhoff J.F."/>
            <person name="Rahn T."/>
            <person name="Kunzel S."/>
            <person name="Neulinger S.C."/>
        </authorList>
    </citation>
    <scope>NUCLEOTIDE SEQUENCE [LARGE SCALE GENOMIC DNA]</scope>
    <source>
        <strain evidence="1 2">DSM 16996</strain>
    </source>
</reference>
<dbReference type="InterPro" id="IPR036390">
    <property type="entry name" value="WH_DNA-bd_sf"/>
</dbReference>
<dbReference type="AlphaFoldDB" id="A0A2S6N991"/>
<sequence length="88" mass="9732">MSDTLSETILELCHAVGPAKSICPTDAAKAFAEKRGEDELGWRNHLSLVRRQAVALALEGRLVIYRKGKPVDPEDFRGVYRLGVPRAD</sequence>
<protein>
    <recommendedName>
        <fullName evidence="3">DUF3253 domain-containing protein</fullName>
    </recommendedName>
</protein>
<dbReference type="OrthoDB" id="7631458at2"/>
<name>A0A2S6N991_9HYPH</name>
<evidence type="ECO:0008006" key="3">
    <source>
        <dbReference type="Google" id="ProtNLM"/>
    </source>
</evidence>
<dbReference type="RefSeq" id="WP_104507717.1">
    <property type="nucleotide sequence ID" value="NZ_JACIGC010000001.1"/>
</dbReference>
<dbReference type="InterPro" id="IPR036388">
    <property type="entry name" value="WH-like_DNA-bd_sf"/>
</dbReference>
<dbReference type="Pfam" id="PF11625">
    <property type="entry name" value="DUF3253"/>
    <property type="match status" value="1"/>
</dbReference>
<evidence type="ECO:0000313" key="1">
    <source>
        <dbReference type="EMBL" id="PPQ31186.1"/>
    </source>
</evidence>
<gene>
    <name evidence="1" type="ORF">CCR94_09930</name>
</gene>
<dbReference type="InterPro" id="IPR021660">
    <property type="entry name" value="DUF3253"/>
</dbReference>